<keyword evidence="1" id="KW-0812">Transmembrane</keyword>
<evidence type="ECO:0000313" key="2">
    <source>
        <dbReference type="EMBL" id="UQC88741.1"/>
    </source>
</evidence>
<feature type="transmembrane region" description="Helical" evidence="1">
    <location>
        <begin position="87"/>
        <end position="106"/>
    </location>
</feature>
<feature type="transmembrane region" description="Helical" evidence="1">
    <location>
        <begin position="12"/>
        <end position="33"/>
    </location>
</feature>
<dbReference type="KEGG" id="clup:CLUP02_14266"/>
<dbReference type="RefSeq" id="XP_049150343.1">
    <property type="nucleotide sequence ID" value="XM_049293197.1"/>
</dbReference>
<proteinExistence type="predicted"/>
<keyword evidence="3" id="KW-1185">Reference proteome</keyword>
<gene>
    <name evidence="2" type="ORF">CLUP02_14266</name>
</gene>
<dbReference type="Proteomes" id="UP000830671">
    <property type="component" value="Chromosome 7"/>
</dbReference>
<feature type="transmembrane region" description="Helical" evidence="1">
    <location>
        <begin position="54"/>
        <end position="75"/>
    </location>
</feature>
<reference evidence="2" key="1">
    <citation type="journal article" date="2021" name="Mol. Plant Microbe Interact.">
        <title>Complete Genome Sequence of the Plant-Pathogenic Fungus Colletotrichum lupini.</title>
        <authorList>
            <person name="Baroncelli R."/>
            <person name="Pensec F."/>
            <person name="Da Lio D."/>
            <person name="Boufleur T."/>
            <person name="Vicente I."/>
            <person name="Sarrocco S."/>
            <person name="Picot A."/>
            <person name="Baraldi E."/>
            <person name="Sukno S."/>
            <person name="Thon M."/>
            <person name="Le Floch G."/>
        </authorList>
    </citation>
    <scope>NUCLEOTIDE SEQUENCE</scope>
    <source>
        <strain evidence="2">IMI 504893</strain>
    </source>
</reference>
<evidence type="ECO:0000313" key="3">
    <source>
        <dbReference type="Proteomes" id="UP000830671"/>
    </source>
</evidence>
<sequence>MDRNSPHPMVDPLLALALATILILTFNFIKGHPLGISGRLSRLLRRGMKTEQDTIYLCGWAMVFLWGAYTNAALQLSGIFRSRVSKVWFTCLVGMLVLGWLWNVGLTVKLLSGKLKLGDGILSSALPTDFKLLSRDPEIRNRRELL</sequence>
<evidence type="ECO:0000256" key="1">
    <source>
        <dbReference type="SAM" id="Phobius"/>
    </source>
</evidence>
<dbReference type="EMBL" id="CP019479">
    <property type="protein sequence ID" value="UQC88741.1"/>
    <property type="molecule type" value="Genomic_DNA"/>
</dbReference>
<name>A0A9Q8T3X3_9PEZI</name>
<dbReference type="GeneID" id="73348207"/>
<keyword evidence="1" id="KW-1133">Transmembrane helix</keyword>
<keyword evidence="1" id="KW-0472">Membrane</keyword>
<organism evidence="2 3">
    <name type="scientific">Colletotrichum lupini</name>
    <dbReference type="NCBI Taxonomy" id="145971"/>
    <lineage>
        <taxon>Eukaryota</taxon>
        <taxon>Fungi</taxon>
        <taxon>Dikarya</taxon>
        <taxon>Ascomycota</taxon>
        <taxon>Pezizomycotina</taxon>
        <taxon>Sordariomycetes</taxon>
        <taxon>Hypocreomycetidae</taxon>
        <taxon>Glomerellales</taxon>
        <taxon>Glomerellaceae</taxon>
        <taxon>Colletotrichum</taxon>
        <taxon>Colletotrichum acutatum species complex</taxon>
    </lineage>
</organism>
<protein>
    <submittedName>
        <fullName evidence="2">Uncharacterized protein</fullName>
    </submittedName>
</protein>
<dbReference type="AlphaFoldDB" id="A0A9Q8T3X3"/>
<accession>A0A9Q8T3X3</accession>